<keyword evidence="3" id="KW-1185">Reference proteome</keyword>
<dbReference type="AlphaFoldDB" id="A0A150GNS2"/>
<evidence type="ECO:0000256" key="1">
    <source>
        <dbReference type="SAM" id="MobiDB-lite"/>
    </source>
</evidence>
<proteinExistence type="predicted"/>
<sequence length="161" mass="15830">MYHWNSNGSSSHGGSAAVAPIGVSGVGRTYNTAEHEAVLAAVAASLGGSNARSAGRSEGGGGDTGAVGGVGLPGSGSSAFSRTAGDEELFSELRKQLGQLERSRQLRTTEAANQPSQPPRFRSQAGSDAISGGPSGAAVASASHAALANASIVDNGAIWPV</sequence>
<feature type="compositionally biased region" description="Gly residues" evidence="1">
    <location>
        <begin position="57"/>
        <end position="74"/>
    </location>
</feature>
<reference evidence="3" key="1">
    <citation type="journal article" date="2016" name="Nat. Commun.">
        <title>The Gonium pectorale genome demonstrates co-option of cell cycle regulation during the evolution of multicellularity.</title>
        <authorList>
            <person name="Hanschen E.R."/>
            <person name="Marriage T.N."/>
            <person name="Ferris P.J."/>
            <person name="Hamaji T."/>
            <person name="Toyoda A."/>
            <person name="Fujiyama A."/>
            <person name="Neme R."/>
            <person name="Noguchi H."/>
            <person name="Minakuchi Y."/>
            <person name="Suzuki M."/>
            <person name="Kawai-Toyooka H."/>
            <person name="Smith D.R."/>
            <person name="Sparks H."/>
            <person name="Anderson J."/>
            <person name="Bakaric R."/>
            <person name="Luria V."/>
            <person name="Karger A."/>
            <person name="Kirschner M.W."/>
            <person name="Durand P.M."/>
            <person name="Michod R.E."/>
            <person name="Nozaki H."/>
            <person name="Olson B.J."/>
        </authorList>
    </citation>
    <scope>NUCLEOTIDE SEQUENCE [LARGE SCALE GENOMIC DNA]</scope>
    <source>
        <strain evidence="3">NIES-2863</strain>
    </source>
</reference>
<protein>
    <submittedName>
        <fullName evidence="2">Uncharacterized protein</fullName>
    </submittedName>
</protein>
<organism evidence="2 3">
    <name type="scientific">Gonium pectorale</name>
    <name type="common">Green alga</name>
    <dbReference type="NCBI Taxonomy" id="33097"/>
    <lineage>
        <taxon>Eukaryota</taxon>
        <taxon>Viridiplantae</taxon>
        <taxon>Chlorophyta</taxon>
        <taxon>core chlorophytes</taxon>
        <taxon>Chlorophyceae</taxon>
        <taxon>CS clade</taxon>
        <taxon>Chlamydomonadales</taxon>
        <taxon>Volvocaceae</taxon>
        <taxon>Gonium</taxon>
    </lineage>
</organism>
<name>A0A150GNS2_GONPE</name>
<feature type="compositionally biased region" description="Polar residues" evidence="1">
    <location>
        <begin position="106"/>
        <end position="115"/>
    </location>
</feature>
<evidence type="ECO:0000313" key="2">
    <source>
        <dbReference type="EMBL" id="KXZ51451.1"/>
    </source>
</evidence>
<gene>
    <name evidence="2" type="ORF">GPECTOR_12g414</name>
</gene>
<dbReference type="EMBL" id="LSYV01000013">
    <property type="protein sequence ID" value="KXZ51451.1"/>
    <property type="molecule type" value="Genomic_DNA"/>
</dbReference>
<comment type="caution">
    <text evidence="2">The sequence shown here is derived from an EMBL/GenBank/DDBJ whole genome shotgun (WGS) entry which is preliminary data.</text>
</comment>
<dbReference type="Proteomes" id="UP000075714">
    <property type="component" value="Unassembled WGS sequence"/>
</dbReference>
<feature type="region of interest" description="Disordered" evidence="1">
    <location>
        <begin position="49"/>
        <end position="137"/>
    </location>
</feature>
<evidence type="ECO:0000313" key="3">
    <source>
        <dbReference type="Proteomes" id="UP000075714"/>
    </source>
</evidence>
<accession>A0A150GNS2</accession>